<evidence type="ECO:0000259" key="5">
    <source>
        <dbReference type="Pfam" id="PF00700"/>
    </source>
</evidence>
<dbReference type="Gene3D" id="1.20.1330.10">
    <property type="entry name" value="f41 fragment of flagellin, N-terminal domain"/>
    <property type="match status" value="1"/>
</dbReference>
<evidence type="ECO:0000256" key="2">
    <source>
        <dbReference type="ARBA" id="ARBA00023143"/>
    </source>
</evidence>
<dbReference type="RefSeq" id="WP_048862697.1">
    <property type="nucleotide sequence ID" value="NZ_BANB01000688.1"/>
</dbReference>
<comment type="similarity">
    <text evidence="1 3">Belongs to the bacterial flagellin family.</text>
</comment>
<keyword evidence="6" id="KW-0969">Cilium</keyword>
<comment type="function">
    <text evidence="3">Flagellin is the subunit protein which polymerizes to form the filaments of bacterial flagella.</text>
</comment>
<dbReference type="Proteomes" id="UP000032680">
    <property type="component" value="Unassembled WGS sequence"/>
</dbReference>
<dbReference type="Pfam" id="PF00700">
    <property type="entry name" value="Flagellin_C"/>
    <property type="match status" value="1"/>
</dbReference>
<accession>A0A0D6P987</accession>
<name>A0A0D6P987_9PROT</name>
<organism evidence="6 7">
    <name type="scientific">Acidisphaera rubrifaciens HS-AP3</name>
    <dbReference type="NCBI Taxonomy" id="1231350"/>
    <lineage>
        <taxon>Bacteria</taxon>
        <taxon>Pseudomonadati</taxon>
        <taxon>Pseudomonadota</taxon>
        <taxon>Alphaproteobacteria</taxon>
        <taxon>Acetobacterales</taxon>
        <taxon>Acetobacteraceae</taxon>
        <taxon>Acidisphaera</taxon>
    </lineage>
</organism>
<dbReference type="EMBL" id="BANB01000688">
    <property type="protein sequence ID" value="GAN78217.1"/>
    <property type="molecule type" value="Genomic_DNA"/>
</dbReference>
<dbReference type="GO" id="GO:0009288">
    <property type="term" value="C:bacterial-type flagellum"/>
    <property type="evidence" value="ECO:0007669"/>
    <property type="project" value="UniProtKB-SubCell"/>
</dbReference>
<keyword evidence="7" id="KW-1185">Reference proteome</keyword>
<reference evidence="6 7" key="1">
    <citation type="submission" date="2012-11" db="EMBL/GenBank/DDBJ databases">
        <title>Whole genome sequence of Acidisphaera rubrifaciens HS-AP3.</title>
        <authorList>
            <person name="Azuma Y."/>
            <person name="Higashiura N."/>
            <person name="Hirakawa H."/>
            <person name="Matsushita K."/>
        </authorList>
    </citation>
    <scope>NUCLEOTIDE SEQUENCE [LARGE SCALE GENOMIC DNA]</scope>
    <source>
        <strain evidence="6 7">HS-AP3</strain>
    </source>
</reference>
<dbReference type="PANTHER" id="PTHR42792:SF2">
    <property type="entry name" value="FLAGELLIN"/>
    <property type="match status" value="1"/>
</dbReference>
<proteinExistence type="inferred from homology"/>
<dbReference type="PANTHER" id="PTHR42792">
    <property type="entry name" value="FLAGELLIN"/>
    <property type="match status" value="1"/>
</dbReference>
<dbReference type="InterPro" id="IPR046358">
    <property type="entry name" value="Flagellin_C"/>
</dbReference>
<keyword evidence="2 3" id="KW-0975">Bacterial flagellum</keyword>
<evidence type="ECO:0000256" key="1">
    <source>
        <dbReference type="ARBA" id="ARBA00005709"/>
    </source>
</evidence>
<dbReference type="InterPro" id="IPR001029">
    <property type="entry name" value="Flagellin_N"/>
</dbReference>
<dbReference type="SUPFAM" id="SSF64518">
    <property type="entry name" value="Phase 1 flagellin"/>
    <property type="match status" value="1"/>
</dbReference>
<evidence type="ECO:0000313" key="6">
    <source>
        <dbReference type="EMBL" id="GAN78217.1"/>
    </source>
</evidence>
<protein>
    <recommendedName>
        <fullName evidence="3">Flagellin</fullName>
    </recommendedName>
</protein>
<dbReference type="Pfam" id="PF00669">
    <property type="entry name" value="Flagellin_N"/>
    <property type="match status" value="1"/>
</dbReference>
<sequence length="286" mass="29717">MALNSIITNVGAQVALSSLDSINSQLAVAQKQISTGYRVADATDDGAAYAIAQRVRSDIGALTSANQQLGNVQGLLSTTSSALNDISNTLNSARDVLVKLADANTTGTQRTQYASQYQALVAQVRSFISDSSYNSKSLIGDIGGATVNSVNVVRNESGGTYNVATFSGSALYNGITFSAQISSTTTTAAKSIAALITNGGSFIKQLNSVANALNKYGSETNYVTNQISYNSDKMNSLTSGLGSLIDADLAKESAVLQSLQIQQQLGTQSLTVANQAPQSLLKLYGL</sequence>
<comment type="caution">
    <text evidence="6">The sequence shown here is derived from an EMBL/GenBank/DDBJ whole genome shotgun (WGS) entry which is preliminary data.</text>
</comment>
<dbReference type="GO" id="GO:0005576">
    <property type="term" value="C:extracellular region"/>
    <property type="evidence" value="ECO:0007669"/>
    <property type="project" value="UniProtKB-SubCell"/>
</dbReference>
<gene>
    <name evidence="6" type="ORF">Asru_0689_05</name>
</gene>
<dbReference type="AlphaFoldDB" id="A0A0D6P987"/>
<keyword evidence="3" id="KW-0964">Secreted</keyword>
<keyword evidence="6" id="KW-0282">Flagellum</keyword>
<evidence type="ECO:0000256" key="3">
    <source>
        <dbReference type="RuleBase" id="RU362073"/>
    </source>
</evidence>
<comment type="subcellular location">
    <subcellularLocation>
        <location evidence="3">Secreted</location>
    </subcellularLocation>
    <subcellularLocation>
        <location evidence="3">Bacterial flagellum</location>
    </subcellularLocation>
</comment>
<dbReference type="InterPro" id="IPR001492">
    <property type="entry name" value="Flagellin"/>
</dbReference>
<feature type="domain" description="Flagellin N-terminal" evidence="4">
    <location>
        <begin position="6"/>
        <end position="139"/>
    </location>
</feature>
<dbReference type="PRINTS" id="PR00207">
    <property type="entry name" value="FLAGELLIN"/>
</dbReference>
<feature type="domain" description="Flagellin C-terminal" evidence="5">
    <location>
        <begin position="206"/>
        <end position="283"/>
    </location>
</feature>
<evidence type="ECO:0000313" key="7">
    <source>
        <dbReference type="Proteomes" id="UP000032680"/>
    </source>
</evidence>
<dbReference type="GO" id="GO:0005198">
    <property type="term" value="F:structural molecule activity"/>
    <property type="evidence" value="ECO:0007669"/>
    <property type="project" value="UniProtKB-UniRule"/>
</dbReference>
<dbReference type="OrthoDB" id="8328560at2"/>
<keyword evidence="6" id="KW-0966">Cell projection</keyword>
<evidence type="ECO:0000259" key="4">
    <source>
        <dbReference type="Pfam" id="PF00669"/>
    </source>
</evidence>